<reference evidence="2" key="1">
    <citation type="journal article" date="2021" name="Proc. Natl. Acad. Sci. U.S.A.">
        <title>Three genomes in the algal genus Volvox reveal the fate of a haploid sex-determining region after a transition to homothallism.</title>
        <authorList>
            <person name="Yamamoto K."/>
            <person name="Hamaji T."/>
            <person name="Kawai-Toyooka H."/>
            <person name="Matsuzaki R."/>
            <person name="Takahashi F."/>
            <person name="Nishimura Y."/>
            <person name="Kawachi M."/>
            <person name="Noguchi H."/>
            <person name="Minakuchi Y."/>
            <person name="Umen J.G."/>
            <person name="Toyoda A."/>
            <person name="Nozaki H."/>
        </authorList>
    </citation>
    <scope>NUCLEOTIDE SEQUENCE</scope>
    <source>
        <strain evidence="2">NIES-3785</strain>
    </source>
</reference>
<protein>
    <submittedName>
        <fullName evidence="2">Uncharacterized protein</fullName>
    </submittedName>
</protein>
<evidence type="ECO:0000313" key="3">
    <source>
        <dbReference type="Proteomes" id="UP000722791"/>
    </source>
</evidence>
<feature type="non-terminal residue" evidence="2">
    <location>
        <position position="151"/>
    </location>
</feature>
<name>A0A8J4GJM7_9CHLO</name>
<evidence type="ECO:0000313" key="2">
    <source>
        <dbReference type="EMBL" id="GIM08610.1"/>
    </source>
</evidence>
<feature type="region of interest" description="Disordered" evidence="1">
    <location>
        <begin position="128"/>
        <end position="151"/>
    </location>
</feature>
<organism evidence="2 3">
    <name type="scientific">Volvox reticuliferus</name>
    <dbReference type="NCBI Taxonomy" id="1737510"/>
    <lineage>
        <taxon>Eukaryota</taxon>
        <taxon>Viridiplantae</taxon>
        <taxon>Chlorophyta</taxon>
        <taxon>core chlorophytes</taxon>
        <taxon>Chlorophyceae</taxon>
        <taxon>CS clade</taxon>
        <taxon>Chlamydomonadales</taxon>
        <taxon>Volvocaceae</taxon>
        <taxon>Volvox</taxon>
    </lineage>
</organism>
<evidence type="ECO:0000256" key="1">
    <source>
        <dbReference type="SAM" id="MobiDB-lite"/>
    </source>
</evidence>
<feature type="compositionally biased region" description="Gly residues" evidence="1">
    <location>
        <begin position="47"/>
        <end position="69"/>
    </location>
</feature>
<feature type="region of interest" description="Disordered" evidence="1">
    <location>
        <begin position="45"/>
        <end position="88"/>
    </location>
</feature>
<feature type="compositionally biased region" description="Polar residues" evidence="1">
    <location>
        <begin position="128"/>
        <end position="141"/>
    </location>
</feature>
<dbReference type="Proteomes" id="UP000722791">
    <property type="component" value="Unassembled WGS sequence"/>
</dbReference>
<gene>
    <name evidence="2" type="ORF">Vretimale_12633</name>
</gene>
<proteinExistence type="predicted"/>
<dbReference type="EMBL" id="BNCQ01000028">
    <property type="protein sequence ID" value="GIM08610.1"/>
    <property type="molecule type" value="Genomic_DNA"/>
</dbReference>
<accession>A0A8J4GJM7</accession>
<feature type="non-terminal residue" evidence="2">
    <location>
        <position position="1"/>
    </location>
</feature>
<sequence length="151" mass="15266">TQPAPSMFPVDRFAGFRTLMRDGSVRDSNMYGIGDGSTGPNFFMLGGMPGSPTGRGGGGDGDGGGGTLGSGRHSGTLPSGPTEGEGSSNVVRRLFCTIPRSARAFGSSAVNVRTLKPVDEAVPQRMSWSIQSGNGSDSTSAAGDHADPITG</sequence>
<comment type="caution">
    <text evidence="2">The sequence shown here is derived from an EMBL/GenBank/DDBJ whole genome shotgun (WGS) entry which is preliminary data.</text>
</comment>
<dbReference type="AlphaFoldDB" id="A0A8J4GJM7"/>